<dbReference type="EMBL" id="MN740138">
    <property type="protein sequence ID" value="QHT89254.1"/>
    <property type="molecule type" value="Genomic_DNA"/>
</dbReference>
<protein>
    <submittedName>
        <fullName evidence="1">Uncharacterized protein</fullName>
    </submittedName>
</protein>
<evidence type="ECO:0000313" key="1">
    <source>
        <dbReference type="EMBL" id="QHT89254.1"/>
    </source>
</evidence>
<reference evidence="1" key="1">
    <citation type="journal article" date="2020" name="Nature">
        <title>Giant virus diversity and host interactions through global metagenomics.</title>
        <authorList>
            <person name="Schulz F."/>
            <person name="Roux S."/>
            <person name="Paez-Espino D."/>
            <person name="Jungbluth S."/>
            <person name="Walsh D.A."/>
            <person name="Denef V.J."/>
            <person name="McMahon K.D."/>
            <person name="Konstantinidis K.T."/>
            <person name="Eloe-Fadrosh E.A."/>
            <person name="Kyrpides N.C."/>
            <person name="Woyke T."/>
        </authorList>
    </citation>
    <scope>NUCLEOTIDE SEQUENCE</scope>
    <source>
        <strain evidence="1">GVMAG-M-3300023184-53</strain>
    </source>
</reference>
<sequence>MNRYRLKSWIPLDKINWSVFPSPGAIELLKKYPEKIDLKIIELLCKNPEKIDWKLFSFTWCN</sequence>
<organism evidence="1">
    <name type="scientific">viral metagenome</name>
    <dbReference type="NCBI Taxonomy" id="1070528"/>
    <lineage>
        <taxon>unclassified sequences</taxon>
        <taxon>metagenomes</taxon>
        <taxon>organismal metagenomes</taxon>
    </lineage>
</organism>
<name>A0A6C0I8H5_9ZZZZ</name>
<proteinExistence type="predicted"/>
<dbReference type="AlphaFoldDB" id="A0A6C0I8H5"/>
<accession>A0A6C0I8H5</accession>